<name>A0ABS5LIJ6_9BACI</name>
<evidence type="ECO:0000259" key="7">
    <source>
        <dbReference type="Pfam" id="PF04024"/>
    </source>
</evidence>
<gene>
    <name evidence="8" type="ORF">J9317_17710</name>
</gene>
<dbReference type="InterPro" id="IPR007168">
    <property type="entry name" value="Phageshock_PspC_N"/>
</dbReference>
<evidence type="ECO:0000256" key="4">
    <source>
        <dbReference type="ARBA" id="ARBA00022989"/>
    </source>
</evidence>
<dbReference type="PANTHER" id="PTHR33885:SF3">
    <property type="entry name" value="PHAGE SHOCK PROTEIN C"/>
    <property type="match status" value="1"/>
</dbReference>
<reference evidence="8 9" key="1">
    <citation type="submission" date="2021-04" db="EMBL/GenBank/DDBJ databases">
        <title>Metabacillus sp. strain KIGAM252 whole genome sequence.</title>
        <authorList>
            <person name="Seo M.-J."/>
            <person name="Cho E.-S."/>
            <person name="Hwang C.Y."/>
            <person name="Yoon D.J."/>
        </authorList>
    </citation>
    <scope>NUCLEOTIDE SEQUENCE [LARGE SCALE GENOMIC DNA]</scope>
    <source>
        <strain evidence="8 9">KIGAM252</strain>
    </source>
</reference>
<dbReference type="InterPro" id="IPR052027">
    <property type="entry name" value="PspC"/>
</dbReference>
<sequence length="67" mass="7144">MGKLTRSTTNKKLAGVLGGIAERFGLNANLLRVIYVIAMFATGGAPLIIAYFVLVLLLKKDGDQIHG</sequence>
<evidence type="ECO:0000313" key="9">
    <source>
        <dbReference type="Proteomes" id="UP000682403"/>
    </source>
</evidence>
<evidence type="ECO:0000256" key="6">
    <source>
        <dbReference type="SAM" id="Phobius"/>
    </source>
</evidence>
<comment type="caution">
    <text evidence="8">The sequence shown here is derived from an EMBL/GenBank/DDBJ whole genome shotgun (WGS) entry which is preliminary data.</text>
</comment>
<evidence type="ECO:0000256" key="2">
    <source>
        <dbReference type="ARBA" id="ARBA00022475"/>
    </source>
</evidence>
<comment type="subcellular location">
    <subcellularLocation>
        <location evidence="1">Cell membrane</location>
        <topology evidence="1">Single-pass membrane protein</topology>
    </subcellularLocation>
</comment>
<dbReference type="EMBL" id="JAGVRK010000001">
    <property type="protein sequence ID" value="MBS2970584.1"/>
    <property type="molecule type" value="Genomic_DNA"/>
</dbReference>
<keyword evidence="4 6" id="KW-1133">Transmembrane helix</keyword>
<dbReference type="Proteomes" id="UP000682403">
    <property type="component" value="Unassembled WGS sequence"/>
</dbReference>
<evidence type="ECO:0000256" key="5">
    <source>
        <dbReference type="ARBA" id="ARBA00023136"/>
    </source>
</evidence>
<evidence type="ECO:0000313" key="8">
    <source>
        <dbReference type="EMBL" id="MBS2970584.1"/>
    </source>
</evidence>
<feature type="transmembrane region" description="Helical" evidence="6">
    <location>
        <begin position="33"/>
        <end position="58"/>
    </location>
</feature>
<organism evidence="8 9">
    <name type="scientific">Metabacillus flavus</name>
    <dbReference type="NCBI Taxonomy" id="2823519"/>
    <lineage>
        <taxon>Bacteria</taxon>
        <taxon>Bacillati</taxon>
        <taxon>Bacillota</taxon>
        <taxon>Bacilli</taxon>
        <taxon>Bacillales</taxon>
        <taxon>Bacillaceae</taxon>
        <taxon>Metabacillus</taxon>
    </lineage>
</organism>
<proteinExistence type="predicted"/>
<feature type="domain" description="Phage shock protein PspC N-terminal" evidence="7">
    <location>
        <begin position="3"/>
        <end position="60"/>
    </location>
</feature>
<keyword evidence="9" id="KW-1185">Reference proteome</keyword>
<dbReference type="Pfam" id="PF04024">
    <property type="entry name" value="PspC"/>
    <property type="match status" value="1"/>
</dbReference>
<keyword evidence="3 6" id="KW-0812">Transmembrane</keyword>
<dbReference type="RefSeq" id="WP_211561077.1">
    <property type="nucleotide sequence ID" value="NZ_JAGVRK010000001.1"/>
</dbReference>
<evidence type="ECO:0000256" key="1">
    <source>
        <dbReference type="ARBA" id="ARBA00004162"/>
    </source>
</evidence>
<keyword evidence="2" id="KW-1003">Cell membrane</keyword>
<dbReference type="PANTHER" id="PTHR33885">
    <property type="entry name" value="PHAGE SHOCK PROTEIN C"/>
    <property type="match status" value="1"/>
</dbReference>
<protein>
    <submittedName>
        <fullName evidence="8">PspC domain-containing protein</fullName>
    </submittedName>
</protein>
<evidence type="ECO:0000256" key="3">
    <source>
        <dbReference type="ARBA" id="ARBA00022692"/>
    </source>
</evidence>
<accession>A0ABS5LIJ6</accession>
<keyword evidence="5 6" id="KW-0472">Membrane</keyword>